<dbReference type="RefSeq" id="WP_078766586.1">
    <property type="nucleotide sequence ID" value="NZ_FUXZ01000010.1"/>
</dbReference>
<sequence length="249" mass="28600">MDTNKELIYRLYLQRNEEFVRLDIKKEFSRYNDIMTGNVEQVKKNYAKIKDNFFEGKGVLSKDPVRNCIYHLVVSVAVVARICINAGLPHDIAYTTSDIYIQKADTCTNVNDVLDLIVMAHIDFAKKMKGLNKHKPYSKYVRHSIDYIYDHLHEQITLKQLANLENLNESYFSKLFAKEVGTPVKSYILQVKISTAKNMLAKTDYSASYIAQSLGFSSHSAFTAAFKKITGQTPNDYRVHLDYSDITLN</sequence>
<dbReference type="EMBL" id="FUXZ01000010">
    <property type="protein sequence ID" value="SKA69026.1"/>
    <property type="molecule type" value="Genomic_DNA"/>
</dbReference>
<dbReference type="GO" id="GO:0003700">
    <property type="term" value="F:DNA-binding transcription factor activity"/>
    <property type="evidence" value="ECO:0007669"/>
    <property type="project" value="InterPro"/>
</dbReference>
<gene>
    <name evidence="5" type="ORF">SAMN02745111_01737</name>
</gene>
<dbReference type="SUPFAM" id="SSF46689">
    <property type="entry name" value="Homeodomain-like"/>
    <property type="match status" value="2"/>
</dbReference>
<dbReference type="Gene3D" id="1.10.10.60">
    <property type="entry name" value="Homeodomain-like"/>
    <property type="match status" value="2"/>
</dbReference>
<protein>
    <submittedName>
        <fullName evidence="5">AraC-type DNA-binding protein</fullName>
    </submittedName>
</protein>
<dbReference type="PRINTS" id="PR00032">
    <property type="entry name" value="HTHARAC"/>
</dbReference>
<dbReference type="PANTHER" id="PTHR43280:SF26">
    <property type="entry name" value="ARAC-FAMILY TRANSCRIPTIONAL REGULATOR"/>
    <property type="match status" value="1"/>
</dbReference>
<dbReference type="STRING" id="39495.SAMN02745111_01737"/>
<evidence type="ECO:0000256" key="2">
    <source>
        <dbReference type="ARBA" id="ARBA00023125"/>
    </source>
</evidence>
<keyword evidence="3" id="KW-0804">Transcription</keyword>
<name>A0A1T4VVP4_9FIRM</name>
<keyword evidence="2 5" id="KW-0238">DNA-binding</keyword>
<evidence type="ECO:0000259" key="4">
    <source>
        <dbReference type="PROSITE" id="PS01124"/>
    </source>
</evidence>
<keyword evidence="1" id="KW-0805">Transcription regulation</keyword>
<evidence type="ECO:0000256" key="3">
    <source>
        <dbReference type="ARBA" id="ARBA00023163"/>
    </source>
</evidence>
<accession>A0A1T4VVP4</accession>
<dbReference type="InterPro" id="IPR020449">
    <property type="entry name" value="Tscrpt_reg_AraC-type_HTH"/>
</dbReference>
<evidence type="ECO:0000313" key="6">
    <source>
        <dbReference type="Proteomes" id="UP000190814"/>
    </source>
</evidence>
<keyword evidence="6" id="KW-1185">Reference proteome</keyword>
<dbReference type="GO" id="GO:0043565">
    <property type="term" value="F:sequence-specific DNA binding"/>
    <property type="evidence" value="ECO:0007669"/>
    <property type="project" value="InterPro"/>
</dbReference>
<organism evidence="5 6">
    <name type="scientific">Eubacterium uniforme</name>
    <dbReference type="NCBI Taxonomy" id="39495"/>
    <lineage>
        <taxon>Bacteria</taxon>
        <taxon>Bacillati</taxon>
        <taxon>Bacillota</taxon>
        <taxon>Clostridia</taxon>
        <taxon>Eubacteriales</taxon>
        <taxon>Eubacteriaceae</taxon>
        <taxon>Eubacterium</taxon>
    </lineage>
</organism>
<evidence type="ECO:0000313" key="5">
    <source>
        <dbReference type="EMBL" id="SKA69026.1"/>
    </source>
</evidence>
<dbReference type="OrthoDB" id="184994at2"/>
<evidence type="ECO:0000256" key="1">
    <source>
        <dbReference type="ARBA" id="ARBA00023015"/>
    </source>
</evidence>
<dbReference type="PROSITE" id="PS01124">
    <property type="entry name" value="HTH_ARAC_FAMILY_2"/>
    <property type="match status" value="1"/>
</dbReference>
<dbReference type="Proteomes" id="UP000190814">
    <property type="component" value="Unassembled WGS sequence"/>
</dbReference>
<proteinExistence type="predicted"/>
<dbReference type="InterPro" id="IPR009057">
    <property type="entry name" value="Homeodomain-like_sf"/>
</dbReference>
<dbReference type="PANTHER" id="PTHR43280">
    <property type="entry name" value="ARAC-FAMILY TRANSCRIPTIONAL REGULATOR"/>
    <property type="match status" value="1"/>
</dbReference>
<dbReference type="InterPro" id="IPR018060">
    <property type="entry name" value="HTH_AraC"/>
</dbReference>
<dbReference type="AlphaFoldDB" id="A0A1T4VVP4"/>
<dbReference type="SMART" id="SM00342">
    <property type="entry name" value="HTH_ARAC"/>
    <property type="match status" value="1"/>
</dbReference>
<feature type="domain" description="HTH araC/xylS-type" evidence="4">
    <location>
        <begin position="142"/>
        <end position="240"/>
    </location>
</feature>
<reference evidence="5 6" key="1">
    <citation type="submission" date="2017-02" db="EMBL/GenBank/DDBJ databases">
        <authorList>
            <person name="Peterson S.W."/>
        </authorList>
    </citation>
    <scope>NUCLEOTIDE SEQUENCE [LARGE SCALE GENOMIC DNA]</scope>
    <source>
        <strain evidence="5 6">ATCC 35992</strain>
    </source>
</reference>
<dbReference type="Pfam" id="PF12833">
    <property type="entry name" value="HTH_18"/>
    <property type="match status" value="1"/>
</dbReference>